<gene>
    <name evidence="10" type="ORF">CVIRNUC_004792</name>
</gene>
<evidence type="ECO:0000256" key="7">
    <source>
        <dbReference type="ARBA" id="ARBA00022840"/>
    </source>
</evidence>
<proteinExistence type="inferred from homology"/>
<dbReference type="GO" id="GO:0046872">
    <property type="term" value="F:metal ion binding"/>
    <property type="evidence" value="ECO:0007669"/>
    <property type="project" value="UniProtKB-KW"/>
</dbReference>
<dbReference type="Proteomes" id="UP001314263">
    <property type="component" value="Unassembled WGS sequence"/>
</dbReference>
<dbReference type="PANTHER" id="PTHR32057">
    <property type="entry name" value="PROTEIN ADENYLYLTRANSFERASE SELO, MITOCHONDRIAL"/>
    <property type="match status" value="1"/>
</dbReference>
<keyword evidence="4" id="KW-0548">Nucleotidyltransferase</keyword>
<evidence type="ECO:0000256" key="4">
    <source>
        <dbReference type="ARBA" id="ARBA00022695"/>
    </source>
</evidence>
<evidence type="ECO:0000313" key="11">
    <source>
        <dbReference type="Proteomes" id="UP001314263"/>
    </source>
</evidence>
<dbReference type="Pfam" id="PF02696">
    <property type="entry name" value="SelO"/>
    <property type="match status" value="1"/>
</dbReference>
<dbReference type="EMBL" id="CAUYUE010000005">
    <property type="protein sequence ID" value="CAK0779519.1"/>
    <property type="molecule type" value="Genomic_DNA"/>
</dbReference>
<evidence type="ECO:0000256" key="5">
    <source>
        <dbReference type="ARBA" id="ARBA00022723"/>
    </source>
</evidence>
<comment type="cofactor">
    <cofactor evidence="1">
        <name>Mg(2+)</name>
        <dbReference type="ChEBI" id="CHEBI:18420"/>
    </cofactor>
</comment>
<organism evidence="10 11">
    <name type="scientific">Coccomyxa viridis</name>
    <dbReference type="NCBI Taxonomy" id="1274662"/>
    <lineage>
        <taxon>Eukaryota</taxon>
        <taxon>Viridiplantae</taxon>
        <taxon>Chlorophyta</taxon>
        <taxon>core chlorophytes</taxon>
        <taxon>Trebouxiophyceae</taxon>
        <taxon>Trebouxiophyceae incertae sedis</taxon>
        <taxon>Coccomyxaceae</taxon>
        <taxon>Coccomyxa</taxon>
    </lineage>
</organism>
<evidence type="ECO:0000256" key="2">
    <source>
        <dbReference type="ARBA" id="ARBA00009747"/>
    </source>
</evidence>
<evidence type="ECO:0000256" key="3">
    <source>
        <dbReference type="ARBA" id="ARBA00022679"/>
    </source>
</evidence>
<dbReference type="AlphaFoldDB" id="A0AAV1I5V4"/>
<dbReference type="PANTHER" id="PTHR32057:SF14">
    <property type="entry name" value="PROTEIN ADENYLYLTRANSFERASE SELO, MITOCHONDRIAL"/>
    <property type="match status" value="1"/>
</dbReference>
<evidence type="ECO:0000256" key="1">
    <source>
        <dbReference type="ARBA" id="ARBA00001946"/>
    </source>
</evidence>
<keyword evidence="11" id="KW-1185">Reference proteome</keyword>
<protein>
    <recommendedName>
        <fullName evidence="9">Selenoprotein O</fullName>
    </recommendedName>
</protein>
<dbReference type="NCBIfam" id="NF000658">
    <property type="entry name" value="PRK00029.1"/>
    <property type="match status" value="1"/>
</dbReference>
<dbReference type="GO" id="GO:0070733">
    <property type="term" value="F:AMPylase activity"/>
    <property type="evidence" value="ECO:0007669"/>
    <property type="project" value="TreeGrafter"/>
</dbReference>
<dbReference type="InterPro" id="IPR003846">
    <property type="entry name" value="SelO"/>
</dbReference>
<sequence>MPSRLAQLFRKSYIPHSPILRQAFLSSPRRLIRMPMAHSQALQTAASPDLRTSTRSLEDLQLESSFTSELPGDPILKNRRRQVEGAFYSYASPTATNTEPSTVAFSPEVAQIIGLDPEECRRPEFAAIFSGNAPVPQGVRPYAQNYGGHQFGMWAGQLGDGRAISLGQAVGPDGLPYELQLKGAGETPYSRMADGRAVMRSSVREFVASEAMHHLGIPTTRALSLVGTGDKVLRDMFYNGNAKYEPGAVVCRVSPSFVRFGTFQLPAMRGGDQLPLVRTLADYVIRHLYPHLEGKADNYAELLREVVRRTASLVAQWQAVGFVHGVGNTDNFSILGETIDYGPYGFLERFDPDFTPNTTDLSGRRYTYRNQTMIGHWNSAQLANAFITGGLLDQATAQEIVDSYADIMTEQYTSRMARKLGLREYRKELAVGLITLMYEDKADFTNTFRAMAAVSADDEPSTVPAALDEALEGLPAERQGAWGKWLDEYRAQLRAEGRSAEERQREQNSANPCYVPRNQVMQEAIREAEAGNFQEVKDLMQVLERPFDEQPGAEKYRVAAPREVRMGVELLSCSS</sequence>
<comment type="caution">
    <text evidence="10">The sequence shown here is derived from an EMBL/GenBank/DDBJ whole genome shotgun (WGS) entry which is preliminary data.</text>
</comment>
<keyword evidence="7" id="KW-0067">ATP-binding</keyword>
<dbReference type="GO" id="GO:0005524">
    <property type="term" value="F:ATP binding"/>
    <property type="evidence" value="ECO:0007669"/>
    <property type="project" value="UniProtKB-KW"/>
</dbReference>
<keyword evidence="6" id="KW-0547">Nucleotide-binding</keyword>
<evidence type="ECO:0000256" key="8">
    <source>
        <dbReference type="ARBA" id="ARBA00022842"/>
    </source>
</evidence>
<dbReference type="HAMAP" id="MF_00692">
    <property type="entry name" value="SelO"/>
    <property type="match status" value="1"/>
</dbReference>
<keyword evidence="8" id="KW-0460">Magnesium</keyword>
<evidence type="ECO:0000256" key="9">
    <source>
        <dbReference type="ARBA" id="ARBA00031547"/>
    </source>
</evidence>
<accession>A0AAV1I5V4</accession>
<comment type="similarity">
    <text evidence="2">Belongs to the SELO family.</text>
</comment>
<evidence type="ECO:0000313" key="10">
    <source>
        <dbReference type="EMBL" id="CAK0779519.1"/>
    </source>
</evidence>
<keyword evidence="3" id="KW-0808">Transferase</keyword>
<evidence type="ECO:0000256" key="6">
    <source>
        <dbReference type="ARBA" id="ARBA00022741"/>
    </source>
</evidence>
<name>A0AAV1I5V4_9CHLO</name>
<dbReference type="GO" id="GO:0009534">
    <property type="term" value="C:chloroplast thylakoid"/>
    <property type="evidence" value="ECO:0007669"/>
    <property type="project" value="TreeGrafter"/>
</dbReference>
<keyword evidence="5" id="KW-0479">Metal-binding</keyword>
<reference evidence="10 11" key="1">
    <citation type="submission" date="2023-10" db="EMBL/GenBank/DDBJ databases">
        <authorList>
            <person name="Maclean D."/>
            <person name="Macfadyen A."/>
        </authorList>
    </citation>
    <scope>NUCLEOTIDE SEQUENCE [LARGE SCALE GENOMIC DNA]</scope>
</reference>